<keyword evidence="13 20" id="KW-0418">Kinase</keyword>
<keyword evidence="10" id="KW-0169">Cobalamin biosynthesis</keyword>
<comment type="function">
    <text evidence="4">Catalyzes ATP-dependent phosphorylation of adenosylcobinamide and addition of GMP to adenosylcobinamide phosphate.</text>
</comment>
<evidence type="ECO:0000256" key="17">
    <source>
        <dbReference type="ARBA" id="ARBA00030571"/>
    </source>
</evidence>
<evidence type="ECO:0000313" key="20">
    <source>
        <dbReference type="EMBL" id="AWY98362.1"/>
    </source>
</evidence>
<dbReference type="GO" id="GO:0005525">
    <property type="term" value="F:GTP binding"/>
    <property type="evidence" value="ECO:0007669"/>
    <property type="project" value="UniProtKB-KW"/>
</dbReference>
<evidence type="ECO:0000313" key="21">
    <source>
        <dbReference type="Proteomes" id="UP000250003"/>
    </source>
</evidence>
<keyword evidence="15 19" id="KW-0342">GTP-binding</keyword>
<dbReference type="InterPro" id="IPR027417">
    <property type="entry name" value="P-loop_NTPase"/>
</dbReference>
<evidence type="ECO:0000256" key="16">
    <source>
        <dbReference type="ARBA" id="ARBA00029570"/>
    </source>
</evidence>
<dbReference type="SUPFAM" id="SSF52540">
    <property type="entry name" value="P-loop containing nucleoside triphosphate hydrolases"/>
    <property type="match status" value="1"/>
</dbReference>
<keyword evidence="20" id="KW-0548">Nucleotidyltransferase</keyword>
<name>A0A2Z4UBF8_9FIRM</name>
<evidence type="ECO:0000256" key="2">
    <source>
        <dbReference type="ARBA" id="ARBA00000711"/>
    </source>
</evidence>
<comment type="similarity">
    <text evidence="7">Belongs to the CobU/CobP family.</text>
</comment>
<dbReference type="PANTHER" id="PTHR34848:SF1">
    <property type="entry name" value="BIFUNCTIONAL ADENOSYLCOBALAMIN BIOSYNTHESIS PROTEIN COBU"/>
    <property type="match status" value="1"/>
</dbReference>
<keyword evidence="11 20" id="KW-0808">Transferase</keyword>
<dbReference type="EC" id="2.7.1.156" evidence="8"/>
<dbReference type="Proteomes" id="UP000250003">
    <property type="component" value="Chromosome"/>
</dbReference>
<dbReference type="EMBL" id="CP030280">
    <property type="protein sequence ID" value="AWY98362.1"/>
    <property type="molecule type" value="Genomic_DNA"/>
</dbReference>
<feature type="active site" description="GMP-histidine intermediate" evidence="18">
    <location>
        <position position="49"/>
    </location>
</feature>
<accession>A0A2Z4UBF8</accession>
<dbReference type="RefSeq" id="WP_111919851.1">
    <property type="nucleotide sequence ID" value="NZ_CAUWHR010000007.1"/>
</dbReference>
<evidence type="ECO:0000256" key="5">
    <source>
        <dbReference type="ARBA" id="ARBA00004692"/>
    </source>
</evidence>
<keyword evidence="14" id="KW-0067">ATP-binding</keyword>
<evidence type="ECO:0000256" key="11">
    <source>
        <dbReference type="ARBA" id="ARBA00022679"/>
    </source>
</evidence>
<dbReference type="PANTHER" id="PTHR34848">
    <property type="match status" value="1"/>
</dbReference>
<evidence type="ECO:0000256" key="3">
    <source>
        <dbReference type="ARBA" id="ARBA00001522"/>
    </source>
</evidence>
<dbReference type="InterPro" id="IPR003203">
    <property type="entry name" value="CobU/CobP"/>
</dbReference>
<sequence length="189" mass="21531">MITVITGGSGSGKSAYAEEIVTKFGDLNRIYIATMFPFDKESHERIARHRRMRAEKNFSTIECYTGLKKLKIPEKSCVLLECMSNLTANEMFQKNGARVHTVEEILEGIDCLHVQAEQLVIVTNEIFSDGIEYDAETKRYQSYLGQMNQELSKRADCVVEIVYGIPLFYKGNPEKFKEKEGQRNGTIVE</sequence>
<keyword evidence="21" id="KW-1185">Reference proteome</keyword>
<evidence type="ECO:0000256" key="8">
    <source>
        <dbReference type="ARBA" id="ARBA00012016"/>
    </source>
</evidence>
<dbReference type="GO" id="GO:0005524">
    <property type="term" value="F:ATP binding"/>
    <property type="evidence" value="ECO:0007669"/>
    <property type="project" value="UniProtKB-KW"/>
</dbReference>
<keyword evidence="12 19" id="KW-0547">Nucleotide-binding</keyword>
<dbReference type="UniPathway" id="UPA00148">
    <property type="reaction ID" value="UER00236"/>
</dbReference>
<proteinExistence type="inferred from homology"/>
<comment type="pathway">
    <text evidence="6">Cofactor biosynthesis; adenosylcobalamin biosynthesis; adenosylcobalamin from cob(II)yrinate a,c-diamide: step 5/7.</text>
</comment>
<evidence type="ECO:0000256" key="19">
    <source>
        <dbReference type="PIRSR" id="PIRSR006135-2"/>
    </source>
</evidence>
<evidence type="ECO:0000256" key="9">
    <source>
        <dbReference type="ARBA" id="ARBA00012523"/>
    </source>
</evidence>
<evidence type="ECO:0000256" key="4">
    <source>
        <dbReference type="ARBA" id="ARBA00003889"/>
    </source>
</evidence>
<dbReference type="GO" id="GO:0008820">
    <property type="term" value="F:cobinamide phosphate guanylyltransferase activity"/>
    <property type="evidence" value="ECO:0007669"/>
    <property type="project" value="UniProtKB-EC"/>
</dbReference>
<dbReference type="GO" id="GO:0043752">
    <property type="term" value="F:adenosylcobinamide kinase activity"/>
    <property type="evidence" value="ECO:0007669"/>
    <property type="project" value="UniProtKB-EC"/>
</dbReference>
<dbReference type="PIRSF" id="PIRSF006135">
    <property type="entry name" value="CobU"/>
    <property type="match status" value="1"/>
</dbReference>
<organism evidence="20 21">
    <name type="scientific">Blautia argi</name>
    <dbReference type="NCBI Taxonomy" id="1912897"/>
    <lineage>
        <taxon>Bacteria</taxon>
        <taxon>Bacillati</taxon>
        <taxon>Bacillota</taxon>
        <taxon>Clostridia</taxon>
        <taxon>Lachnospirales</taxon>
        <taxon>Lachnospiraceae</taxon>
        <taxon>Blautia</taxon>
    </lineage>
</organism>
<feature type="binding site" evidence="19">
    <location>
        <begin position="7"/>
        <end position="14"/>
    </location>
    <ligand>
        <name>GTP</name>
        <dbReference type="ChEBI" id="CHEBI:37565"/>
    </ligand>
</feature>
<evidence type="ECO:0000256" key="1">
    <source>
        <dbReference type="ARBA" id="ARBA00000312"/>
    </source>
</evidence>
<reference evidence="21" key="1">
    <citation type="submission" date="2018-06" db="EMBL/GenBank/DDBJ databases">
        <title>Description of Blautia argi sp. nov., a new anaerobic isolated from dog feces.</title>
        <authorList>
            <person name="Chang Y.-H."/>
            <person name="Paek J."/>
            <person name="Shin Y."/>
        </authorList>
    </citation>
    <scope>NUCLEOTIDE SEQUENCE [LARGE SCALE GENOMIC DNA]</scope>
    <source>
        <strain evidence="21">KCTC 15426</strain>
    </source>
</reference>
<dbReference type="CDD" id="cd00544">
    <property type="entry name" value="CobU"/>
    <property type="match status" value="1"/>
</dbReference>
<comment type="catalytic activity">
    <reaction evidence="3">
        <text>adenosylcob(III)inamide + GTP = adenosylcob(III)inamide phosphate + GDP + H(+)</text>
        <dbReference type="Rhea" id="RHEA:15765"/>
        <dbReference type="ChEBI" id="CHEBI:2480"/>
        <dbReference type="ChEBI" id="CHEBI:15378"/>
        <dbReference type="ChEBI" id="CHEBI:37565"/>
        <dbReference type="ChEBI" id="CHEBI:58189"/>
        <dbReference type="ChEBI" id="CHEBI:58502"/>
        <dbReference type="EC" id="2.7.1.156"/>
    </reaction>
</comment>
<dbReference type="EC" id="2.7.7.62" evidence="9"/>
<evidence type="ECO:0000256" key="7">
    <source>
        <dbReference type="ARBA" id="ARBA00007490"/>
    </source>
</evidence>
<comment type="catalytic activity">
    <reaction evidence="1">
        <text>adenosylcob(III)inamide + ATP = adenosylcob(III)inamide phosphate + ADP + H(+)</text>
        <dbReference type="Rhea" id="RHEA:15769"/>
        <dbReference type="ChEBI" id="CHEBI:2480"/>
        <dbReference type="ChEBI" id="CHEBI:15378"/>
        <dbReference type="ChEBI" id="CHEBI:30616"/>
        <dbReference type="ChEBI" id="CHEBI:58502"/>
        <dbReference type="ChEBI" id="CHEBI:456216"/>
        <dbReference type="EC" id="2.7.1.156"/>
    </reaction>
</comment>
<feature type="binding site" evidence="19">
    <location>
        <position position="81"/>
    </location>
    <ligand>
        <name>GTP</name>
        <dbReference type="ChEBI" id="CHEBI:37565"/>
    </ligand>
</feature>
<protein>
    <recommendedName>
        <fullName evidence="16">Adenosylcobinamide kinase</fullName>
        <ecNumber evidence="8">2.7.1.156</ecNumber>
        <ecNumber evidence="9">2.7.7.62</ecNumber>
    </recommendedName>
    <alternativeName>
        <fullName evidence="17">Adenosylcobinamide-phosphate guanylyltransferase</fullName>
    </alternativeName>
</protein>
<evidence type="ECO:0000256" key="12">
    <source>
        <dbReference type="ARBA" id="ARBA00022741"/>
    </source>
</evidence>
<feature type="binding site" evidence="19">
    <location>
        <position position="62"/>
    </location>
    <ligand>
        <name>GTP</name>
        <dbReference type="ChEBI" id="CHEBI:37565"/>
    </ligand>
</feature>
<dbReference type="AlphaFoldDB" id="A0A2Z4UBF8"/>
<dbReference type="GO" id="GO:0009236">
    <property type="term" value="P:cobalamin biosynthetic process"/>
    <property type="evidence" value="ECO:0007669"/>
    <property type="project" value="UniProtKB-UniPathway"/>
</dbReference>
<evidence type="ECO:0000256" key="13">
    <source>
        <dbReference type="ARBA" id="ARBA00022777"/>
    </source>
</evidence>
<comment type="catalytic activity">
    <reaction evidence="2">
        <text>adenosylcob(III)inamide phosphate + GTP + H(+) = adenosylcob(III)inamide-GDP + diphosphate</text>
        <dbReference type="Rhea" id="RHEA:22712"/>
        <dbReference type="ChEBI" id="CHEBI:15378"/>
        <dbReference type="ChEBI" id="CHEBI:33019"/>
        <dbReference type="ChEBI" id="CHEBI:37565"/>
        <dbReference type="ChEBI" id="CHEBI:58502"/>
        <dbReference type="ChEBI" id="CHEBI:60487"/>
        <dbReference type="EC" id="2.7.7.62"/>
    </reaction>
</comment>
<evidence type="ECO:0000256" key="14">
    <source>
        <dbReference type="ARBA" id="ARBA00022840"/>
    </source>
</evidence>
<evidence type="ECO:0000256" key="10">
    <source>
        <dbReference type="ARBA" id="ARBA00022573"/>
    </source>
</evidence>
<gene>
    <name evidence="20" type="ORF">DQQ01_09600</name>
</gene>
<dbReference type="OrthoDB" id="9799422at2"/>
<dbReference type="Pfam" id="PF02283">
    <property type="entry name" value="CobU"/>
    <property type="match status" value="1"/>
</dbReference>
<dbReference type="KEGG" id="blau:DQQ01_09600"/>
<comment type="pathway">
    <text evidence="5">Cofactor biosynthesis; adenosylcobalamin biosynthesis; adenosylcobalamin from cob(II)yrinate a,c-diamide: step 6/7.</text>
</comment>
<evidence type="ECO:0000256" key="18">
    <source>
        <dbReference type="PIRSR" id="PIRSR006135-1"/>
    </source>
</evidence>
<evidence type="ECO:0000256" key="15">
    <source>
        <dbReference type="ARBA" id="ARBA00023134"/>
    </source>
</evidence>
<dbReference type="Gene3D" id="3.40.50.300">
    <property type="entry name" value="P-loop containing nucleotide triphosphate hydrolases"/>
    <property type="match status" value="1"/>
</dbReference>
<feature type="binding site" evidence="19">
    <location>
        <begin position="50"/>
        <end position="53"/>
    </location>
    <ligand>
        <name>GTP</name>
        <dbReference type="ChEBI" id="CHEBI:37565"/>
    </ligand>
</feature>
<evidence type="ECO:0000256" key="6">
    <source>
        <dbReference type="ARBA" id="ARBA00005159"/>
    </source>
</evidence>